<dbReference type="InterPro" id="IPR051910">
    <property type="entry name" value="ComF/GntX_DNA_util-trans"/>
</dbReference>
<dbReference type="Pfam" id="PF00156">
    <property type="entry name" value="Pribosyltran"/>
    <property type="match status" value="1"/>
</dbReference>
<dbReference type="PANTHER" id="PTHR47505">
    <property type="entry name" value="DNA UTILIZATION PROTEIN YHGH"/>
    <property type="match status" value="1"/>
</dbReference>
<evidence type="ECO:0000313" key="3">
    <source>
        <dbReference type="EMBL" id="MCR8874580.1"/>
    </source>
</evidence>
<dbReference type="AlphaFoldDB" id="A0AAW5N8H7"/>
<dbReference type="RefSeq" id="WP_018710151.1">
    <property type="nucleotide sequence ID" value="NZ_CALULB010000010.1"/>
</dbReference>
<dbReference type="CDD" id="cd06223">
    <property type="entry name" value="PRTases_typeI"/>
    <property type="match status" value="1"/>
</dbReference>
<gene>
    <name evidence="3" type="ORF">NW209_11255</name>
</gene>
<dbReference type="Proteomes" id="UP001204579">
    <property type="component" value="Unassembled WGS sequence"/>
</dbReference>
<feature type="domain" description="Phosphoribosyltransferase" evidence="2">
    <location>
        <begin position="136"/>
        <end position="225"/>
    </location>
</feature>
<protein>
    <submittedName>
        <fullName evidence="3">ComF family protein</fullName>
    </submittedName>
</protein>
<dbReference type="SUPFAM" id="SSF53271">
    <property type="entry name" value="PRTase-like"/>
    <property type="match status" value="1"/>
</dbReference>
<dbReference type="EMBL" id="JANRHJ010000012">
    <property type="protein sequence ID" value="MCR8874580.1"/>
    <property type="molecule type" value="Genomic_DNA"/>
</dbReference>
<dbReference type="Gene3D" id="3.40.50.2020">
    <property type="match status" value="1"/>
</dbReference>
<name>A0AAW5N8H7_9BACT</name>
<comment type="caution">
    <text evidence="3">The sequence shown here is derived from an EMBL/GenBank/DDBJ whole genome shotgun (WGS) entry which is preliminary data.</text>
</comment>
<dbReference type="InterPro" id="IPR000836">
    <property type="entry name" value="PRTase_dom"/>
</dbReference>
<evidence type="ECO:0000256" key="1">
    <source>
        <dbReference type="ARBA" id="ARBA00008007"/>
    </source>
</evidence>
<dbReference type="PANTHER" id="PTHR47505:SF1">
    <property type="entry name" value="DNA UTILIZATION PROTEIN YHGH"/>
    <property type="match status" value="1"/>
</dbReference>
<reference evidence="3 4" key="1">
    <citation type="submission" date="2022-08" db="EMBL/GenBank/DDBJ databases">
        <authorList>
            <person name="Zeman M."/>
            <person name="Kubasova T."/>
        </authorList>
    </citation>
    <scope>NUCLEOTIDE SEQUENCE [LARGE SCALE GENOMIC DNA]</scope>
    <source>
        <strain evidence="3 4">ET62</strain>
    </source>
</reference>
<accession>A0AAW5N8H7</accession>
<comment type="similarity">
    <text evidence="1">Belongs to the ComF/GntX family.</text>
</comment>
<organism evidence="3 4">
    <name type="scientific">Phocaeicola barnesiae</name>
    <dbReference type="NCBI Taxonomy" id="376804"/>
    <lineage>
        <taxon>Bacteria</taxon>
        <taxon>Pseudomonadati</taxon>
        <taxon>Bacteroidota</taxon>
        <taxon>Bacteroidia</taxon>
        <taxon>Bacteroidales</taxon>
        <taxon>Bacteroidaceae</taxon>
        <taxon>Phocaeicola</taxon>
    </lineage>
</organism>
<evidence type="ECO:0000259" key="2">
    <source>
        <dbReference type="Pfam" id="PF00156"/>
    </source>
</evidence>
<keyword evidence="4" id="KW-1185">Reference proteome</keyword>
<proteinExistence type="inferred from homology"/>
<dbReference type="GeneID" id="82442669"/>
<dbReference type="InterPro" id="IPR029057">
    <property type="entry name" value="PRTase-like"/>
</dbReference>
<evidence type="ECO:0000313" key="4">
    <source>
        <dbReference type="Proteomes" id="UP001204579"/>
    </source>
</evidence>
<sequence length="229" mass="25200">MSLWKDFKDFFFPRTCMGCGKKLLVHESVVCLSCLSGLPFTGLGNTPGNGMERQFWGRFPIERASSLFYYAKGGEVASMLHGMKYYGRRKVCRQMGNWLAAELSATGFFDGIDCLIPVPLHPCRLRQRGYNQSGLLAEGISEQTGIPLCTDALVRTHNNRTQTHKSGYERWQNTDGLFAATVQAASLADRHILLVDDVLTTGATLTACADALSSIPGIRISVVTLAWAK</sequence>